<feature type="compositionally biased region" description="Polar residues" evidence="1">
    <location>
        <begin position="109"/>
        <end position="120"/>
    </location>
</feature>
<accession>A0A1L3FDM0</accession>
<protein>
    <submittedName>
        <fullName evidence="2">Uncharacterized protein</fullName>
    </submittedName>
</protein>
<dbReference type="OrthoDB" id="8256464at2"/>
<reference evidence="2 3" key="1">
    <citation type="submission" date="2016-11" db="EMBL/GenBank/DDBJ databases">
        <title>Complete Genome Sequence of Bradyrhizobium sp. strain J5, an isolated from soybean nodule in Hokkaido.</title>
        <authorList>
            <person name="Kanehara K."/>
        </authorList>
    </citation>
    <scope>NUCLEOTIDE SEQUENCE [LARGE SCALE GENOMIC DNA]</scope>
    <source>
        <strain evidence="2 3">J5</strain>
    </source>
</reference>
<proteinExistence type="predicted"/>
<organism evidence="2 3">
    <name type="scientific">Bradyrhizobium japonicum</name>
    <dbReference type="NCBI Taxonomy" id="375"/>
    <lineage>
        <taxon>Bacteria</taxon>
        <taxon>Pseudomonadati</taxon>
        <taxon>Pseudomonadota</taxon>
        <taxon>Alphaproteobacteria</taxon>
        <taxon>Hyphomicrobiales</taxon>
        <taxon>Nitrobacteraceae</taxon>
        <taxon>Bradyrhizobium</taxon>
    </lineage>
</organism>
<gene>
    <name evidence="2" type="ORF">BKD09_23990</name>
</gene>
<evidence type="ECO:0000313" key="2">
    <source>
        <dbReference type="EMBL" id="APG11399.1"/>
    </source>
</evidence>
<dbReference type="Proteomes" id="UP000181962">
    <property type="component" value="Chromosome"/>
</dbReference>
<feature type="compositionally biased region" description="Polar residues" evidence="1">
    <location>
        <begin position="147"/>
        <end position="158"/>
    </location>
</feature>
<dbReference type="RefSeq" id="WP_071913131.1">
    <property type="nucleotide sequence ID" value="NZ_CP017637.1"/>
</dbReference>
<feature type="region of interest" description="Disordered" evidence="1">
    <location>
        <begin position="47"/>
        <end position="158"/>
    </location>
</feature>
<feature type="compositionally biased region" description="Basic and acidic residues" evidence="1">
    <location>
        <begin position="121"/>
        <end position="133"/>
    </location>
</feature>
<feature type="compositionally biased region" description="Basic and acidic residues" evidence="1">
    <location>
        <begin position="47"/>
        <end position="57"/>
    </location>
</feature>
<sequence>MKATLGSPAEPAGALYFKTDVSPEQIFQAIGRLRKEARDEIDRLIRFLDSTEDHMELEPEDEGDGDSELEDDDPAENDLDDEPSLGALENHPTSPWPGQPNLPLRCDNSGGQQLWASSGTRDLEDEHDGREPDESGIGDLDGLLEQVGTQDWQQGAMA</sequence>
<evidence type="ECO:0000313" key="3">
    <source>
        <dbReference type="Proteomes" id="UP000181962"/>
    </source>
</evidence>
<dbReference type="EMBL" id="CP017637">
    <property type="protein sequence ID" value="APG11399.1"/>
    <property type="molecule type" value="Genomic_DNA"/>
</dbReference>
<name>A0A1L3FDM0_BRAJP</name>
<evidence type="ECO:0000256" key="1">
    <source>
        <dbReference type="SAM" id="MobiDB-lite"/>
    </source>
</evidence>
<dbReference type="AlphaFoldDB" id="A0A1L3FDM0"/>
<feature type="compositionally biased region" description="Acidic residues" evidence="1">
    <location>
        <begin position="58"/>
        <end position="83"/>
    </location>
</feature>